<dbReference type="InterPro" id="IPR042099">
    <property type="entry name" value="ANL_N_sf"/>
</dbReference>
<sequence>MLSPSAHTDTFCRDHLPPETQWPELIFELPELRYPDRLNCATALLDAAVASHGRARPCLHTPDESWSYGELLDRANQIAHVLTDDLGLVPGNRVLLRAPNTPWLVACWFAVIKAGGVVVTTMPLLRASELTTLIELTRPRLALCDHRLTEDPAAADPTLPIVPVGGPTEADLTRRIATHPTRFDDVATAADDVVLLAPTSGTTGVPKATMHFHRDVLANADTFAAHILAPRADDVFIGTPPLAFTFGLGGLVVFPLRVGASTVLLERPDPDTLLDAIENFSATVLFTAPTAYRALLKRDQPTRLRSLRRCVSAGEHLPAPVYHRFLEQTGLKIINGIGGTELLHIFISAADDDIRPGATGRAVPGYRAQIQDESGRPVPDGTPGFLAVKGPTGCRYLADPRQRDYVRDGWNITGDTYLRDADGYFWYQARSDDMIVSAGYNIAAPEVEAVLEQHPDVVECAVIGIPDPERGMIVHAAVVVGPGVPRDADQARRLQEYVKGVAAPYKYPRSIEFLDELPRNPSGKLQRYKLRERWRTACESR</sequence>
<dbReference type="AlphaFoldDB" id="A0A9X2E680"/>
<evidence type="ECO:0000259" key="2">
    <source>
        <dbReference type="Pfam" id="PF00501"/>
    </source>
</evidence>
<evidence type="ECO:0000313" key="5">
    <source>
        <dbReference type="Proteomes" id="UP001139157"/>
    </source>
</evidence>
<dbReference type="EMBL" id="JAMRXG010000003">
    <property type="protein sequence ID" value="MCM6773595.1"/>
    <property type="molecule type" value="Genomic_DNA"/>
</dbReference>
<keyword evidence="1" id="KW-0436">Ligase</keyword>
<organism evidence="4 5">
    <name type="scientific">Nocardia pulmonis</name>
    <dbReference type="NCBI Taxonomy" id="2951408"/>
    <lineage>
        <taxon>Bacteria</taxon>
        <taxon>Bacillati</taxon>
        <taxon>Actinomycetota</taxon>
        <taxon>Actinomycetes</taxon>
        <taxon>Mycobacteriales</taxon>
        <taxon>Nocardiaceae</taxon>
        <taxon>Nocardia</taxon>
    </lineage>
</organism>
<reference evidence="4" key="1">
    <citation type="submission" date="2022-06" db="EMBL/GenBank/DDBJ databases">
        <title>Novel species in genus nocardia.</title>
        <authorList>
            <person name="Li F."/>
        </authorList>
    </citation>
    <scope>NUCLEOTIDE SEQUENCE</scope>
    <source>
        <strain evidence="4">CDC141</strain>
    </source>
</reference>
<keyword evidence="5" id="KW-1185">Reference proteome</keyword>
<dbReference type="Gene3D" id="3.30.300.30">
    <property type="match status" value="1"/>
</dbReference>
<dbReference type="SUPFAM" id="SSF56801">
    <property type="entry name" value="Acetyl-CoA synthetase-like"/>
    <property type="match status" value="1"/>
</dbReference>
<evidence type="ECO:0000259" key="3">
    <source>
        <dbReference type="Pfam" id="PF13193"/>
    </source>
</evidence>
<dbReference type="PROSITE" id="PS00455">
    <property type="entry name" value="AMP_BINDING"/>
    <property type="match status" value="1"/>
</dbReference>
<dbReference type="PANTHER" id="PTHR43352">
    <property type="entry name" value="ACETYL-COA SYNTHETASE"/>
    <property type="match status" value="1"/>
</dbReference>
<proteinExistence type="predicted"/>
<protein>
    <submittedName>
        <fullName evidence="4">AMP-binding protein</fullName>
    </submittedName>
</protein>
<comment type="caution">
    <text evidence="4">The sequence shown here is derived from an EMBL/GenBank/DDBJ whole genome shotgun (WGS) entry which is preliminary data.</text>
</comment>
<dbReference type="InterPro" id="IPR045851">
    <property type="entry name" value="AMP-bd_C_sf"/>
</dbReference>
<name>A0A9X2E680_9NOCA</name>
<dbReference type="InterPro" id="IPR020845">
    <property type="entry name" value="AMP-binding_CS"/>
</dbReference>
<evidence type="ECO:0000256" key="1">
    <source>
        <dbReference type="ARBA" id="ARBA00022598"/>
    </source>
</evidence>
<dbReference type="Pfam" id="PF00501">
    <property type="entry name" value="AMP-binding"/>
    <property type="match status" value="1"/>
</dbReference>
<accession>A0A9X2E680</accession>
<dbReference type="InterPro" id="IPR025110">
    <property type="entry name" value="AMP-bd_C"/>
</dbReference>
<dbReference type="PANTHER" id="PTHR43352:SF1">
    <property type="entry name" value="ANTHRANILATE--COA LIGASE"/>
    <property type="match status" value="1"/>
</dbReference>
<dbReference type="RefSeq" id="WP_251910660.1">
    <property type="nucleotide sequence ID" value="NZ_JAMRXG010000003.1"/>
</dbReference>
<dbReference type="Proteomes" id="UP001139157">
    <property type="component" value="Unassembled WGS sequence"/>
</dbReference>
<dbReference type="Gene3D" id="3.40.50.12780">
    <property type="entry name" value="N-terminal domain of ligase-like"/>
    <property type="match status" value="1"/>
</dbReference>
<feature type="domain" description="AMP-dependent synthetase/ligase" evidence="2">
    <location>
        <begin position="48"/>
        <end position="392"/>
    </location>
</feature>
<dbReference type="GO" id="GO:0016878">
    <property type="term" value="F:acid-thiol ligase activity"/>
    <property type="evidence" value="ECO:0007669"/>
    <property type="project" value="TreeGrafter"/>
</dbReference>
<gene>
    <name evidence="4" type="ORF">NDR86_08940</name>
</gene>
<dbReference type="Pfam" id="PF13193">
    <property type="entry name" value="AMP-binding_C"/>
    <property type="match status" value="1"/>
</dbReference>
<feature type="domain" description="AMP-binding enzyme C-terminal" evidence="3">
    <location>
        <begin position="446"/>
        <end position="524"/>
    </location>
</feature>
<dbReference type="GO" id="GO:0044550">
    <property type="term" value="P:secondary metabolite biosynthetic process"/>
    <property type="evidence" value="ECO:0007669"/>
    <property type="project" value="TreeGrafter"/>
</dbReference>
<dbReference type="InterPro" id="IPR000873">
    <property type="entry name" value="AMP-dep_synth/lig_dom"/>
</dbReference>
<evidence type="ECO:0000313" key="4">
    <source>
        <dbReference type="EMBL" id="MCM6773595.1"/>
    </source>
</evidence>